<sequence>MGRRLFLRLLDRYAAPDAPAGDRRLHVDRAAAEHLRLFLPGALPLFRPDHQRRGRQGGAGKGCQRPCGETEDPEGHPHHPPHRCQRQPLLQWPGGNADGRMRGLPRPSPQRRTGAGTGRQADSLTPQNLGLIDAVTVRNTTGPDVSEQITYRVAMYVAVR</sequence>
<accession>A0A2K9Z3C6</accession>
<dbReference type="EMBL" id="CP025012">
    <property type="protein sequence ID" value="AUW42735.1"/>
    <property type="molecule type" value="Genomic_DNA"/>
</dbReference>
<gene>
    <name evidence="2" type="ORF">CUJ84_Chr002380</name>
</gene>
<evidence type="ECO:0000313" key="2">
    <source>
        <dbReference type="EMBL" id="AUW42735.1"/>
    </source>
</evidence>
<protein>
    <submittedName>
        <fullName evidence="2">Uncharacterized protein</fullName>
    </submittedName>
</protein>
<organism evidence="2 3">
    <name type="scientific">Rhizobium leguminosarum</name>
    <dbReference type="NCBI Taxonomy" id="384"/>
    <lineage>
        <taxon>Bacteria</taxon>
        <taxon>Pseudomonadati</taxon>
        <taxon>Pseudomonadota</taxon>
        <taxon>Alphaproteobacteria</taxon>
        <taxon>Hyphomicrobiales</taxon>
        <taxon>Rhizobiaceae</taxon>
        <taxon>Rhizobium/Agrobacterium group</taxon>
        <taxon>Rhizobium</taxon>
    </lineage>
</organism>
<dbReference type="AlphaFoldDB" id="A0A2K9Z3C6"/>
<feature type="region of interest" description="Disordered" evidence="1">
    <location>
        <begin position="45"/>
        <end position="127"/>
    </location>
</feature>
<evidence type="ECO:0000313" key="3">
    <source>
        <dbReference type="Proteomes" id="UP000238523"/>
    </source>
</evidence>
<name>A0A2K9Z3C6_RHILE</name>
<evidence type="ECO:0000256" key="1">
    <source>
        <dbReference type="SAM" id="MobiDB-lite"/>
    </source>
</evidence>
<dbReference type="Proteomes" id="UP000238523">
    <property type="component" value="Chromosome"/>
</dbReference>
<proteinExistence type="predicted"/>
<reference evidence="2 3" key="1">
    <citation type="submission" date="2017-11" db="EMBL/GenBank/DDBJ databases">
        <title>Complete genome of Rhizobium leguminosarum Norway, an ineffective micro-symbiont.</title>
        <authorList>
            <person name="Hoffrichter A."/>
            <person name="Liang J."/>
            <person name="Brachmann A."/>
            <person name="Marin M."/>
        </authorList>
    </citation>
    <scope>NUCLEOTIDE SEQUENCE [LARGE SCALE GENOMIC DNA]</scope>
    <source>
        <strain evidence="2 3">Norway</strain>
    </source>
</reference>